<evidence type="ECO:0000256" key="9">
    <source>
        <dbReference type="ARBA" id="ARBA00023136"/>
    </source>
</evidence>
<evidence type="ECO:0000256" key="8">
    <source>
        <dbReference type="ARBA" id="ARBA00022989"/>
    </source>
</evidence>
<keyword evidence="6 10" id="KW-0812">Transmembrane</keyword>
<feature type="transmembrane region" description="Helical" evidence="10">
    <location>
        <begin position="264"/>
        <end position="287"/>
    </location>
</feature>
<feature type="transmembrane region" description="Helical" evidence="10">
    <location>
        <begin position="384"/>
        <end position="404"/>
    </location>
</feature>
<feature type="transmembrane region" description="Helical" evidence="10">
    <location>
        <begin position="299"/>
        <end position="316"/>
    </location>
</feature>
<evidence type="ECO:0000256" key="1">
    <source>
        <dbReference type="ARBA" id="ARBA00004651"/>
    </source>
</evidence>
<comment type="subcellular location">
    <subcellularLocation>
        <location evidence="1">Cell membrane</location>
        <topology evidence="1">Multi-pass membrane protein</topology>
    </subcellularLocation>
</comment>
<name>A0ABD3CYP7_9LAMI</name>
<reference evidence="12" key="1">
    <citation type="journal article" date="2024" name="IScience">
        <title>Strigolactones Initiate the Formation of Haustorium-like Structures in Castilleja.</title>
        <authorList>
            <person name="Buerger M."/>
            <person name="Peterson D."/>
            <person name="Chory J."/>
        </authorList>
    </citation>
    <scope>NUCLEOTIDE SEQUENCE [LARGE SCALE GENOMIC DNA]</scope>
</reference>
<keyword evidence="7" id="KW-0677">Repeat</keyword>
<evidence type="ECO:0000256" key="2">
    <source>
        <dbReference type="ARBA" id="ARBA00007809"/>
    </source>
</evidence>
<keyword evidence="12" id="KW-1185">Reference proteome</keyword>
<accession>A0ABD3CYP7</accession>
<keyword evidence="9 10" id="KW-0472">Membrane</keyword>
<evidence type="ECO:0000313" key="11">
    <source>
        <dbReference type="EMBL" id="KAL3635121.1"/>
    </source>
</evidence>
<keyword evidence="4" id="KW-1003">Cell membrane</keyword>
<dbReference type="PANTHER" id="PTHR10791:SF222">
    <property type="entry name" value="BIDIRECTIONAL SUGAR TRANSPORTER SWEET15"/>
    <property type="match status" value="1"/>
</dbReference>
<keyword evidence="8 10" id="KW-1133">Transmembrane helix</keyword>
<evidence type="ECO:0000313" key="12">
    <source>
        <dbReference type="Proteomes" id="UP001632038"/>
    </source>
</evidence>
<keyword evidence="5" id="KW-0762">Sugar transport</keyword>
<evidence type="ECO:0008006" key="13">
    <source>
        <dbReference type="Google" id="ProtNLM"/>
    </source>
</evidence>
<comment type="caution">
    <text evidence="11">The sequence shown here is derived from an EMBL/GenBank/DDBJ whole genome shotgun (WGS) entry which is preliminary data.</text>
</comment>
<feature type="transmembrane region" description="Helical" evidence="10">
    <location>
        <begin position="445"/>
        <end position="462"/>
    </location>
</feature>
<evidence type="ECO:0000256" key="3">
    <source>
        <dbReference type="ARBA" id="ARBA00022448"/>
    </source>
</evidence>
<dbReference type="PANTHER" id="PTHR10791">
    <property type="entry name" value="RAG1-ACTIVATING PROTEIN 1"/>
    <property type="match status" value="1"/>
</dbReference>
<evidence type="ECO:0000256" key="7">
    <source>
        <dbReference type="ARBA" id="ARBA00022737"/>
    </source>
</evidence>
<protein>
    <recommendedName>
        <fullName evidence="13">Bidirectional sugar transporter SWEET</fullName>
    </recommendedName>
</protein>
<sequence>MFASNSKPETNVEQGSSFMTAVRKSEVHVVSSSNVGDQSGQTDVRKSEVHIVSSSNVGDQSGQTSFLQIAPSPLRDSEGLLVEARNSDTLEIGDNILHFPKQKPSLNGAGYKFNTTRTETILQLNEQFDSYAGDQSKESKFSKEVHVTHENVTSIQLRRLSIPSPPPGIAELVDQWIRRAANPRVERIESQERPTCDLNCKDLCALWRRAFLGPYSRGESGTCVTNFVEKFPRDLHPLTAEGPVVRGPGLTVFFHTTEVMATSLYAIIGSICFFLLFLSPILTFIKIRARKSVGDFDSLPYVVTFTSAGLWLYYGILDHGVAIIIVNAFGVVIEALYITMYMYYATSDIRTLMVKKLAVGVVILLLTIPVTLVTTHSFFRVEIVGWRCTALSVLVAVSPVFDIVRVVKTRDVQYMSFWLSLALALNGAAWNAYGVDEDNYCVIPNGFGCALGVIQILIYVGVRITNFIRFADFIRLISSSMVVST</sequence>
<dbReference type="Pfam" id="PF03083">
    <property type="entry name" value="MtN3_slv"/>
    <property type="match status" value="2"/>
</dbReference>
<dbReference type="AlphaFoldDB" id="A0ABD3CYP7"/>
<feature type="transmembrane region" description="Helical" evidence="10">
    <location>
        <begin position="357"/>
        <end position="378"/>
    </location>
</feature>
<dbReference type="EMBL" id="JAVIJP010000027">
    <property type="protein sequence ID" value="KAL3635121.1"/>
    <property type="molecule type" value="Genomic_DNA"/>
</dbReference>
<dbReference type="InterPro" id="IPR004316">
    <property type="entry name" value="SWEET_rpt"/>
</dbReference>
<keyword evidence="3" id="KW-0813">Transport</keyword>
<evidence type="ECO:0000256" key="4">
    <source>
        <dbReference type="ARBA" id="ARBA00022475"/>
    </source>
</evidence>
<feature type="transmembrane region" description="Helical" evidence="10">
    <location>
        <begin position="416"/>
        <end position="433"/>
    </location>
</feature>
<evidence type="ECO:0000256" key="6">
    <source>
        <dbReference type="ARBA" id="ARBA00022692"/>
    </source>
</evidence>
<dbReference type="Gene3D" id="1.20.1280.290">
    <property type="match status" value="2"/>
</dbReference>
<comment type="similarity">
    <text evidence="2">Belongs to the SWEET sugar transporter family.</text>
</comment>
<dbReference type="Proteomes" id="UP001632038">
    <property type="component" value="Unassembled WGS sequence"/>
</dbReference>
<dbReference type="GO" id="GO:0005886">
    <property type="term" value="C:plasma membrane"/>
    <property type="evidence" value="ECO:0007669"/>
    <property type="project" value="UniProtKB-SubCell"/>
</dbReference>
<dbReference type="InterPro" id="IPR047664">
    <property type="entry name" value="SWEET"/>
</dbReference>
<evidence type="ECO:0000256" key="10">
    <source>
        <dbReference type="SAM" id="Phobius"/>
    </source>
</evidence>
<evidence type="ECO:0000256" key="5">
    <source>
        <dbReference type="ARBA" id="ARBA00022597"/>
    </source>
</evidence>
<proteinExistence type="inferred from homology"/>
<feature type="transmembrane region" description="Helical" evidence="10">
    <location>
        <begin position="322"/>
        <end position="345"/>
    </location>
</feature>
<organism evidence="11 12">
    <name type="scientific">Castilleja foliolosa</name>
    <dbReference type="NCBI Taxonomy" id="1961234"/>
    <lineage>
        <taxon>Eukaryota</taxon>
        <taxon>Viridiplantae</taxon>
        <taxon>Streptophyta</taxon>
        <taxon>Embryophyta</taxon>
        <taxon>Tracheophyta</taxon>
        <taxon>Spermatophyta</taxon>
        <taxon>Magnoliopsida</taxon>
        <taxon>eudicotyledons</taxon>
        <taxon>Gunneridae</taxon>
        <taxon>Pentapetalae</taxon>
        <taxon>asterids</taxon>
        <taxon>lamiids</taxon>
        <taxon>Lamiales</taxon>
        <taxon>Orobanchaceae</taxon>
        <taxon>Pedicularideae</taxon>
        <taxon>Castillejinae</taxon>
        <taxon>Castilleja</taxon>
    </lineage>
</organism>
<gene>
    <name evidence="11" type="ORF">CASFOL_019668</name>
</gene>